<dbReference type="AlphaFoldDB" id="A0A6L2PPM1"/>
<feature type="transmembrane region" description="Helical" evidence="2">
    <location>
        <begin position="128"/>
        <end position="146"/>
    </location>
</feature>
<dbReference type="Proteomes" id="UP000502823">
    <property type="component" value="Unassembled WGS sequence"/>
</dbReference>
<dbReference type="GO" id="GO:0008028">
    <property type="term" value="F:monocarboxylic acid transmembrane transporter activity"/>
    <property type="evidence" value="ECO:0007669"/>
    <property type="project" value="TreeGrafter"/>
</dbReference>
<feature type="transmembrane region" description="Helical" evidence="2">
    <location>
        <begin position="489"/>
        <end position="514"/>
    </location>
</feature>
<feature type="transmembrane region" description="Helical" evidence="2">
    <location>
        <begin position="526"/>
        <end position="550"/>
    </location>
</feature>
<dbReference type="InterPro" id="IPR011701">
    <property type="entry name" value="MFS"/>
</dbReference>
<keyword evidence="2" id="KW-0812">Transmembrane</keyword>
<keyword evidence="2" id="KW-1133">Transmembrane helix</keyword>
<feature type="region of interest" description="Disordered" evidence="1">
    <location>
        <begin position="364"/>
        <end position="383"/>
    </location>
</feature>
<dbReference type="InterPro" id="IPR036259">
    <property type="entry name" value="MFS_trans_sf"/>
</dbReference>
<feature type="transmembrane region" description="Helical" evidence="2">
    <location>
        <begin position="184"/>
        <end position="205"/>
    </location>
</feature>
<dbReference type="InParanoid" id="A0A6L2PPM1"/>
<name>A0A6L2PPM1_COPFO</name>
<dbReference type="Pfam" id="PF07690">
    <property type="entry name" value="MFS_1"/>
    <property type="match status" value="1"/>
</dbReference>
<evidence type="ECO:0000313" key="4">
    <source>
        <dbReference type="Proteomes" id="UP000502823"/>
    </source>
</evidence>
<gene>
    <name evidence="3" type="ORF">Cfor_06239</name>
</gene>
<evidence type="ECO:0000313" key="3">
    <source>
        <dbReference type="EMBL" id="GFG32518.1"/>
    </source>
</evidence>
<feature type="compositionally biased region" description="Basic and acidic residues" evidence="1">
    <location>
        <begin position="364"/>
        <end position="379"/>
    </location>
</feature>
<evidence type="ECO:0000256" key="2">
    <source>
        <dbReference type="SAM" id="Phobius"/>
    </source>
</evidence>
<dbReference type="EMBL" id="BLKM01008101">
    <property type="protein sequence ID" value="GFG32518.1"/>
    <property type="molecule type" value="Genomic_DNA"/>
</dbReference>
<dbReference type="Gene3D" id="1.20.1250.20">
    <property type="entry name" value="MFS general substrate transporter like domains"/>
    <property type="match status" value="2"/>
</dbReference>
<keyword evidence="2" id="KW-0472">Membrane</keyword>
<proteinExistence type="predicted"/>
<dbReference type="PANTHER" id="PTHR11360">
    <property type="entry name" value="MONOCARBOXYLATE TRANSPORTER"/>
    <property type="match status" value="1"/>
</dbReference>
<keyword evidence="4" id="KW-1185">Reference proteome</keyword>
<reference evidence="4" key="1">
    <citation type="submission" date="2020-01" db="EMBL/GenBank/DDBJ databases">
        <title>Draft genome sequence of the Termite Coptotermes fromosanus.</title>
        <authorList>
            <person name="Itakura S."/>
            <person name="Yosikawa Y."/>
            <person name="Umezawa K."/>
        </authorList>
    </citation>
    <scope>NUCLEOTIDE SEQUENCE [LARGE SCALE GENOMIC DNA]</scope>
</reference>
<protein>
    <recommendedName>
        <fullName evidence="5">Major facilitator superfamily (MFS) profile domain-containing protein</fullName>
    </recommendedName>
</protein>
<feature type="transmembrane region" description="Helical" evidence="2">
    <location>
        <begin position="95"/>
        <end position="116"/>
    </location>
</feature>
<dbReference type="InterPro" id="IPR050327">
    <property type="entry name" value="Proton-linked_MCT"/>
</dbReference>
<feature type="transmembrane region" description="Helical" evidence="2">
    <location>
        <begin position="643"/>
        <end position="665"/>
    </location>
</feature>
<evidence type="ECO:0008006" key="5">
    <source>
        <dbReference type="Google" id="ProtNLM"/>
    </source>
</evidence>
<evidence type="ECO:0000256" key="1">
    <source>
        <dbReference type="SAM" id="MobiDB-lite"/>
    </source>
</evidence>
<comment type="caution">
    <text evidence="3">The sequence shown here is derived from an EMBL/GenBank/DDBJ whole genome shotgun (WGS) entry which is preliminary data.</text>
</comment>
<dbReference type="PANTHER" id="PTHR11360:SF309">
    <property type="entry name" value="MONOCARBOXYLATE TRANSPORTER 7-LIKE PROTEIN"/>
    <property type="match status" value="1"/>
</dbReference>
<feature type="transmembrane region" description="Helical" evidence="2">
    <location>
        <begin position="152"/>
        <end position="172"/>
    </location>
</feature>
<organism evidence="3 4">
    <name type="scientific">Coptotermes formosanus</name>
    <name type="common">Formosan subterranean termite</name>
    <dbReference type="NCBI Taxonomy" id="36987"/>
    <lineage>
        <taxon>Eukaryota</taxon>
        <taxon>Metazoa</taxon>
        <taxon>Ecdysozoa</taxon>
        <taxon>Arthropoda</taxon>
        <taxon>Hexapoda</taxon>
        <taxon>Insecta</taxon>
        <taxon>Pterygota</taxon>
        <taxon>Neoptera</taxon>
        <taxon>Polyneoptera</taxon>
        <taxon>Dictyoptera</taxon>
        <taxon>Blattodea</taxon>
        <taxon>Blattoidea</taxon>
        <taxon>Termitoidae</taxon>
        <taxon>Rhinotermitidae</taxon>
        <taxon>Coptotermes</taxon>
    </lineage>
</organism>
<feature type="transmembrane region" description="Helical" evidence="2">
    <location>
        <begin position="217"/>
        <end position="234"/>
    </location>
</feature>
<accession>A0A6L2PPM1</accession>
<feature type="transmembrane region" description="Helical" evidence="2">
    <location>
        <begin position="616"/>
        <end position="637"/>
    </location>
</feature>
<sequence length="682" mass="75644">MRTPDKSCAPTHPRIGFIHSVPYLTRSTSHQTTTDPSDTWFSLQRIHSLEHSSKYNWLISLFQWKLFCVIVVTLTPDSCFGLIFGDFLIEIGAGTAYVTTGVSVCIGSAAALGLVMNYALNTFTCRQVGVTGSVIYFCGSFFTAFATNVYQIIFTYGILQGIGLGLMVPAAFTSFNHYFVHRRTFAMAVTQTIIGVAAMVIPLAIQKLLEEYGFRGTQAIIAAFSLHAMLGMVVQQPVKYHVKKKKLSVALSSDFIRRPSADIIVHADKTWHAEIENASEVKIRIQKHCTEVGKDSEVNIKINQHHSEMKNRKINRSTSLELINIQFQNKNLDVESSHRKKSVGSVNGLTDEREIKGCVERMNDKQADRDDVTEKRDESNVCSESNIPDEQKFLIQSGHSTKYVNLEQVTAEIGITVKTPVSASVSKVPSRSSQVSIPGANKRSDAYRVRYDSIRDAASLESYESQDGCDRCWTAVVNFLDLRLLLDPVYVNISIGISFSLICMLQFFAFYPILVLDLGYSKSDTATFIAVCNAMDLLGRLVIALIGILNPKFTSRALFLIGTVTTVAGRLILIMFNDFLAVALMSGFLGFARSFIQVPLPLVFAEYNVERFPSAFGLYSVIFGIIAVMVGPFIGLVRDVTNSYPVCINTLNGLTTFACIIPWILEHAVVHMRSKSSAREES</sequence>
<dbReference type="SUPFAM" id="SSF103473">
    <property type="entry name" value="MFS general substrate transporter"/>
    <property type="match status" value="1"/>
</dbReference>
<dbReference type="OrthoDB" id="6499973at2759"/>